<comment type="caution">
    <text evidence="1">The sequence shown here is derived from an EMBL/GenBank/DDBJ whole genome shotgun (WGS) entry which is preliminary data.</text>
</comment>
<accession>A0AAN7RKM0</accession>
<dbReference type="EMBL" id="JAUNZN010000018">
    <property type="protein sequence ID" value="KAK4810619.1"/>
    <property type="molecule type" value="Genomic_DNA"/>
</dbReference>
<evidence type="ECO:0000313" key="1">
    <source>
        <dbReference type="EMBL" id="KAK4810619.1"/>
    </source>
</evidence>
<gene>
    <name evidence="1" type="ORF">QYF61_007356</name>
</gene>
<name>A0AAN7RKM0_MYCAM</name>
<sequence length="147" mass="16793">MIELQDPQTSPPSKILKSELLGHEPIQAQRSAWVGVSKPWLRLLLLGRNNPIHQYMLGINWLENSFAEKDLGILADTKLNMSHHCALVAKKDSGILGCIKRNIASRSREVNLPLSSAVVRPPLEQQVQFWAPQYKRERWSYLRESSK</sequence>
<dbReference type="PANTHER" id="PTHR33332">
    <property type="entry name" value="REVERSE TRANSCRIPTASE DOMAIN-CONTAINING PROTEIN"/>
    <property type="match status" value="1"/>
</dbReference>
<protein>
    <submittedName>
        <fullName evidence="1">Uncharacterized protein</fullName>
    </submittedName>
</protein>
<proteinExistence type="predicted"/>
<keyword evidence="2" id="KW-1185">Reference proteome</keyword>
<dbReference type="Proteomes" id="UP001333110">
    <property type="component" value="Unassembled WGS sequence"/>
</dbReference>
<organism evidence="1 2">
    <name type="scientific">Mycteria americana</name>
    <name type="common">Wood stork</name>
    <dbReference type="NCBI Taxonomy" id="33587"/>
    <lineage>
        <taxon>Eukaryota</taxon>
        <taxon>Metazoa</taxon>
        <taxon>Chordata</taxon>
        <taxon>Craniata</taxon>
        <taxon>Vertebrata</taxon>
        <taxon>Euteleostomi</taxon>
        <taxon>Archelosauria</taxon>
        <taxon>Archosauria</taxon>
        <taxon>Dinosauria</taxon>
        <taxon>Saurischia</taxon>
        <taxon>Theropoda</taxon>
        <taxon>Coelurosauria</taxon>
        <taxon>Aves</taxon>
        <taxon>Neognathae</taxon>
        <taxon>Neoaves</taxon>
        <taxon>Aequornithes</taxon>
        <taxon>Ciconiiformes</taxon>
        <taxon>Ciconiidae</taxon>
        <taxon>Mycteria</taxon>
    </lineage>
</organism>
<reference evidence="1 2" key="1">
    <citation type="journal article" date="2023" name="J. Hered.">
        <title>Chromosome-level genome of the wood stork (Mycteria americana) provides insight into avian chromosome evolution.</title>
        <authorList>
            <person name="Flamio R. Jr."/>
            <person name="Ramstad K.M."/>
        </authorList>
    </citation>
    <scope>NUCLEOTIDE SEQUENCE [LARGE SCALE GENOMIC DNA]</scope>
    <source>
        <strain evidence="1">JAX WOST 10</strain>
    </source>
</reference>
<evidence type="ECO:0000313" key="2">
    <source>
        <dbReference type="Proteomes" id="UP001333110"/>
    </source>
</evidence>
<dbReference type="AlphaFoldDB" id="A0AAN7RKM0"/>